<feature type="domain" description="RING-type" evidence="7">
    <location>
        <begin position="58"/>
        <end position="99"/>
    </location>
</feature>
<evidence type="ECO:0000313" key="8">
    <source>
        <dbReference type="EMBL" id="KGN60585.1"/>
    </source>
</evidence>
<keyword evidence="4 6" id="KW-0863">Zinc-finger</keyword>
<dbReference type="InterPro" id="IPR011016">
    <property type="entry name" value="Znf_RING-CH"/>
</dbReference>
<reference evidence="8 9" key="1">
    <citation type="journal article" date="2009" name="Nat. Genet.">
        <title>The genome of the cucumber, Cucumis sativus L.</title>
        <authorList>
            <person name="Huang S."/>
            <person name="Li R."/>
            <person name="Zhang Z."/>
            <person name="Li L."/>
            <person name="Gu X."/>
            <person name="Fan W."/>
            <person name="Lucas W.J."/>
            <person name="Wang X."/>
            <person name="Xie B."/>
            <person name="Ni P."/>
            <person name="Ren Y."/>
            <person name="Zhu H."/>
            <person name="Li J."/>
            <person name="Lin K."/>
            <person name="Jin W."/>
            <person name="Fei Z."/>
            <person name="Li G."/>
            <person name="Staub J."/>
            <person name="Kilian A."/>
            <person name="van der Vossen E.A."/>
            <person name="Wu Y."/>
            <person name="Guo J."/>
            <person name="He J."/>
            <person name="Jia Z."/>
            <person name="Ren Y."/>
            <person name="Tian G."/>
            <person name="Lu Y."/>
            <person name="Ruan J."/>
            <person name="Qian W."/>
            <person name="Wang M."/>
            <person name="Huang Q."/>
            <person name="Li B."/>
            <person name="Xuan Z."/>
            <person name="Cao J."/>
            <person name="Asan"/>
            <person name="Wu Z."/>
            <person name="Zhang J."/>
            <person name="Cai Q."/>
            <person name="Bai Y."/>
            <person name="Zhao B."/>
            <person name="Han Y."/>
            <person name="Li Y."/>
            <person name="Li X."/>
            <person name="Wang S."/>
            <person name="Shi Q."/>
            <person name="Liu S."/>
            <person name="Cho W.K."/>
            <person name="Kim J.Y."/>
            <person name="Xu Y."/>
            <person name="Heller-Uszynska K."/>
            <person name="Miao H."/>
            <person name="Cheng Z."/>
            <person name="Zhang S."/>
            <person name="Wu J."/>
            <person name="Yang Y."/>
            <person name="Kang H."/>
            <person name="Li M."/>
            <person name="Liang H."/>
            <person name="Ren X."/>
            <person name="Shi Z."/>
            <person name="Wen M."/>
            <person name="Jian M."/>
            <person name="Yang H."/>
            <person name="Zhang G."/>
            <person name="Yang Z."/>
            <person name="Chen R."/>
            <person name="Liu S."/>
            <person name="Li J."/>
            <person name="Ma L."/>
            <person name="Liu H."/>
            <person name="Zhou Y."/>
            <person name="Zhao J."/>
            <person name="Fang X."/>
            <person name="Li G."/>
            <person name="Fang L."/>
            <person name="Li Y."/>
            <person name="Liu D."/>
            <person name="Zheng H."/>
            <person name="Zhang Y."/>
            <person name="Qin N."/>
            <person name="Li Z."/>
            <person name="Yang G."/>
            <person name="Yang S."/>
            <person name="Bolund L."/>
            <person name="Kristiansen K."/>
            <person name="Zheng H."/>
            <person name="Li S."/>
            <person name="Zhang X."/>
            <person name="Yang H."/>
            <person name="Wang J."/>
            <person name="Sun R."/>
            <person name="Zhang B."/>
            <person name="Jiang S."/>
            <person name="Wang J."/>
            <person name="Du Y."/>
            <person name="Li S."/>
        </authorList>
    </citation>
    <scope>NUCLEOTIDE SEQUENCE [LARGE SCALE GENOMIC DNA]</scope>
    <source>
        <strain evidence="9">cv. 9930</strain>
    </source>
</reference>
<evidence type="ECO:0000313" key="9">
    <source>
        <dbReference type="Proteomes" id="UP000029981"/>
    </source>
</evidence>
<evidence type="ECO:0000256" key="1">
    <source>
        <dbReference type="ARBA" id="ARBA00000900"/>
    </source>
</evidence>
<proteinExistence type="predicted"/>
<dbReference type="GO" id="GO:0008270">
    <property type="term" value="F:zinc ion binding"/>
    <property type="evidence" value="ECO:0007669"/>
    <property type="project" value="UniProtKB-KW"/>
</dbReference>
<dbReference type="GO" id="GO:0061630">
    <property type="term" value="F:ubiquitin protein ligase activity"/>
    <property type="evidence" value="ECO:0007669"/>
    <property type="project" value="UniProtKB-EC"/>
</dbReference>
<dbReference type="PANTHER" id="PTHR15710">
    <property type="entry name" value="E3 UBIQUITIN-PROTEIN LIGASE PRAJA"/>
    <property type="match status" value="1"/>
</dbReference>
<dbReference type="EMBL" id="CM002923">
    <property type="protein sequence ID" value="KGN60585.1"/>
    <property type="molecule type" value="Genomic_DNA"/>
</dbReference>
<name>A0A0A0LEZ1_CUCSA</name>
<evidence type="ECO:0000259" key="7">
    <source>
        <dbReference type="PROSITE" id="PS50089"/>
    </source>
</evidence>
<dbReference type="PANTHER" id="PTHR15710:SF74">
    <property type="entry name" value="RING-TYPE E3 UBIQUITIN TRANSFERASE-RELATED"/>
    <property type="match status" value="1"/>
</dbReference>
<keyword evidence="5" id="KW-0862">Zinc</keyword>
<dbReference type="Gramene" id="KGN60585">
    <property type="protein sequence ID" value="KGN60585"/>
    <property type="gene ID" value="Csa_2G000920"/>
</dbReference>
<reference evidence="8 9" key="4">
    <citation type="journal article" date="2011" name="BMC Genomics">
        <title>RNA-Seq improves annotation of protein-coding genes in the cucumber genome.</title>
        <authorList>
            <person name="Li Z."/>
            <person name="Zhang Z."/>
            <person name="Yan P."/>
            <person name="Huang S."/>
            <person name="Fei Z."/>
            <person name="Lin K."/>
        </authorList>
    </citation>
    <scope>NUCLEOTIDE SEQUENCE [LARGE SCALE GENOMIC DNA]</scope>
    <source>
        <strain evidence="9">cv. 9930</strain>
    </source>
</reference>
<reference evidence="8 9" key="3">
    <citation type="journal article" date="2010" name="BMC Genomics">
        <title>Transcriptome sequencing and comparative analysis of cucumber flowers with different sex types.</title>
        <authorList>
            <person name="Guo S."/>
            <person name="Zheng Y."/>
            <person name="Joung J.G."/>
            <person name="Liu S."/>
            <person name="Zhang Z."/>
            <person name="Crasta O.R."/>
            <person name="Sobral B.W."/>
            <person name="Xu Y."/>
            <person name="Huang S."/>
            <person name="Fei Z."/>
        </authorList>
    </citation>
    <scope>NUCLEOTIDE SEQUENCE [LARGE SCALE GENOMIC DNA]</scope>
    <source>
        <strain evidence="9">cv. 9930</strain>
    </source>
</reference>
<sequence>MATSANYAASYIMDIESMFDLDTVLTGADDFYYFHTVVAPPPVMVAELPTVAAADDVCAVCMEDFLPDEGGKQIPCGHVYHQSCLSSWLSIRDSCPLCRCHIAPGDKTETSKTVQV</sequence>
<dbReference type="eggNOG" id="KOG0800">
    <property type="taxonomic scope" value="Eukaryota"/>
</dbReference>
<evidence type="ECO:0000256" key="4">
    <source>
        <dbReference type="ARBA" id="ARBA00022771"/>
    </source>
</evidence>
<evidence type="ECO:0000256" key="2">
    <source>
        <dbReference type="ARBA" id="ARBA00012483"/>
    </source>
</evidence>
<protein>
    <recommendedName>
        <fullName evidence="2">RING-type E3 ubiquitin transferase</fullName>
        <ecNumber evidence="2">2.3.2.27</ecNumber>
    </recommendedName>
</protein>
<dbReference type="SMART" id="SM00184">
    <property type="entry name" value="RING"/>
    <property type="match status" value="1"/>
</dbReference>
<dbReference type="InterPro" id="IPR001841">
    <property type="entry name" value="Znf_RING"/>
</dbReference>
<keyword evidence="9" id="KW-1185">Reference proteome</keyword>
<dbReference type="KEGG" id="csv:105434709"/>
<dbReference type="SMART" id="SM00744">
    <property type="entry name" value="RINGv"/>
    <property type="match status" value="1"/>
</dbReference>
<evidence type="ECO:0000256" key="6">
    <source>
        <dbReference type="PROSITE-ProRule" id="PRU00175"/>
    </source>
</evidence>
<dbReference type="SUPFAM" id="SSF57850">
    <property type="entry name" value="RING/U-box"/>
    <property type="match status" value="1"/>
</dbReference>
<dbReference type="EC" id="2.3.2.27" evidence="2"/>
<dbReference type="Proteomes" id="UP000029981">
    <property type="component" value="Chromosome 2"/>
</dbReference>
<dbReference type="AlphaFoldDB" id="A0A0A0LEZ1"/>
<gene>
    <name evidence="8" type="ORF">Csa_2G000920</name>
</gene>
<organism evidence="8 9">
    <name type="scientific">Cucumis sativus</name>
    <name type="common">Cucumber</name>
    <dbReference type="NCBI Taxonomy" id="3659"/>
    <lineage>
        <taxon>Eukaryota</taxon>
        <taxon>Viridiplantae</taxon>
        <taxon>Streptophyta</taxon>
        <taxon>Embryophyta</taxon>
        <taxon>Tracheophyta</taxon>
        <taxon>Spermatophyta</taxon>
        <taxon>Magnoliopsida</taxon>
        <taxon>eudicotyledons</taxon>
        <taxon>Gunneridae</taxon>
        <taxon>Pentapetalae</taxon>
        <taxon>rosids</taxon>
        <taxon>fabids</taxon>
        <taxon>Cucurbitales</taxon>
        <taxon>Cucurbitaceae</taxon>
        <taxon>Benincaseae</taxon>
        <taxon>Cucumis</taxon>
    </lineage>
</organism>
<dbReference type="PROSITE" id="PS50089">
    <property type="entry name" value="ZF_RING_2"/>
    <property type="match status" value="1"/>
</dbReference>
<evidence type="ECO:0000256" key="3">
    <source>
        <dbReference type="ARBA" id="ARBA00022723"/>
    </source>
</evidence>
<comment type="catalytic activity">
    <reaction evidence="1">
        <text>S-ubiquitinyl-[E2 ubiquitin-conjugating enzyme]-L-cysteine + [acceptor protein]-L-lysine = [E2 ubiquitin-conjugating enzyme]-L-cysteine + N(6)-ubiquitinyl-[acceptor protein]-L-lysine.</text>
        <dbReference type="EC" id="2.3.2.27"/>
    </reaction>
</comment>
<evidence type="ECO:0000256" key="5">
    <source>
        <dbReference type="ARBA" id="ARBA00022833"/>
    </source>
</evidence>
<accession>A0A0A0LEZ1</accession>
<keyword evidence="3" id="KW-0479">Metal-binding</keyword>
<dbReference type="OrthoDB" id="21204at2759"/>
<dbReference type="OMA" id="PLCRCHI"/>
<dbReference type="InterPro" id="IPR013083">
    <property type="entry name" value="Znf_RING/FYVE/PHD"/>
</dbReference>
<reference evidence="8 9" key="2">
    <citation type="journal article" date="2009" name="PLoS ONE">
        <title>An integrated genetic and cytogenetic map of the cucumber genome.</title>
        <authorList>
            <person name="Ren Y."/>
            <person name="Zhang Z."/>
            <person name="Liu J."/>
            <person name="Staub J.E."/>
            <person name="Han Y."/>
            <person name="Cheng Z."/>
            <person name="Li X."/>
            <person name="Lu J."/>
            <person name="Miao H."/>
            <person name="Kang H."/>
            <person name="Xie B."/>
            <person name="Gu X."/>
            <person name="Wang X."/>
            <person name="Du Y."/>
            <person name="Jin W."/>
            <person name="Huang S."/>
        </authorList>
    </citation>
    <scope>NUCLEOTIDE SEQUENCE [LARGE SCALE GENOMIC DNA]</scope>
    <source>
        <strain evidence="9">cv. 9930</strain>
    </source>
</reference>
<dbReference type="Gene3D" id="3.30.40.10">
    <property type="entry name" value="Zinc/RING finger domain, C3HC4 (zinc finger)"/>
    <property type="match status" value="1"/>
</dbReference>
<dbReference type="Pfam" id="PF13639">
    <property type="entry name" value="zf-RING_2"/>
    <property type="match status" value="1"/>
</dbReference>